<evidence type="ECO:0000256" key="2">
    <source>
        <dbReference type="ARBA" id="ARBA00022771"/>
    </source>
</evidence>
<feature type="region of interest" description="Disordered" evidence="4">
    <location>
        <begin position="82"/>
        <end position="106"/>
    </location>
</feature>
<feature type="compositionally biased region" description="Basic residues" evidence="4">
    <location>
        <begin position="1480"/>
        <end position="1516"/>
    </location>
</feature>
<proteinExistence type="predicted"/>
<name>A0ABR1FP15_AURAN</name>
<dbReference type="SMART" id="SM00396">
    <property type="entry name" value="ZnF_UBR1"/>
    <property type="match status" value="1"/>
</dbReference>
<feature type="compositionally biased region" description="Low complexity" evidence="4">
    <location>
        <begin position="313"/>
        <end position="341"/>
    </location>
</feature>
<keyword evidence="3" id="KW-0862">Zinc</keyword>
<feature type="region of interest" description="Disordered" evidence="4">
    <location>
        <begin position="1221"/>
        <end position="1269"/>
    </location>
</feature>
<evidence type="ECO:0000313" key="6">
    <source>
        <dbReference type="EMBL" id="KAK7234637.1"/>
    </source>
</evidence>
<evidence type="ECO:0000256" key="3">
    <source>
        <dbReference type="ARBA" id="ARBA00022833"/>
    </source>
</evidence>
<evidence type="ECO:0000256" key="4">
    <source>
        <dbReference type="SAM" id="MobiDB-lite"/>
    </source>
</evidence>
<keyword evidence="1" id="KW-0479">Metal-binding</keyword>
<dbReference type="Pfam" id="PF02207">
    <property type="entry name" value="zf-UBR"/>
    <property type="match status" value="1"/>
</dbReference>
<feature type="compositionally biased region" description="Low complexity" evidence="4">
    <location>
        <begin position="145"/>
        <end position="170"/>
    </location>
</feature>
<feature type="compositionally biased region" description="Polar residues" evidence="4">
    <location>
        <begin position="1436"/>
        <end position="1448"/>
    </location>
</feature>
<dbReference type="InterPro" id="IPR045189">
    <property type="entry name" value="UBR4-like"/>
</dbReference>
<dbReference type="PANTHER" id="PTHR21725">
    <property type="entry name" value="E3 UBIQUITIN-PROTEIN LIGASE UBR4"/>
    <property type="match status" value="1"/>
</dbReference>
<feature type="compositionally biased region" description="Basic and acidic residues" evidence="4">
    <location>
        <begin position="52"/>
        <end position="63"/>
    </location>
</feature>
<organism evidence="6 7">
    <name type="scientific">Aureococcus anophagefferens</name>
    <name type="common">Harmful bloom alga</name>
    <dbReference type="NCBI Taxonomy" id="44056"/>
    <lineage>
        <taxon>Eukaryota</taxon>
        <taxon>Sar</taxon>
        <taxon>Stramenopiles</taxon>
        <taxon>Ochrophyta</taxon>
        <taxon>Pelagophyceae</taxon>
        <taxon>Pelagomonadales</taxon>
        <taxon>Pelagomonadaceae</taxon>
        <taxon>Aureococcus</taxon>
    </lineage>
</organism>
<feature type="region of interest" description="Disordered" evidence="4">
    <location>
        <begin position="481"/>
        <end position="536"/>
    </location>
</feature>
<dbReference type="Proteomes" id="UP001363151">
    <property type="component" value="Unassembled WGS sequence"/>
</dbReference>
<dbReference type="EMBL" id="JBBJCI010000316">
    <property type="protein sequence ID" value="KAK7234637.1"/>
    <property type="molecule type" value="Genomic_DNA"/>
</dbReference>
<dbReference type="PANTHER" id="PTHR21725:SF1">
    <property type="entry name" value="E3 UBIQUITIN-PROTEIN LIGASE UBR4"/>
    <property type="match status" value="1"/>
</dbReference>
<accession>A0ABR1FP15</accession>
<comment type="caution">
    <text evidence="6">The sequence shown here is derived from an EMBL/GenBank/DDBJ whole genome shotgun (WGS) entry which is preliminary data.</text>
</comment>
<reference evidence="6 7" key="1">
    <citation type="submission" date="2024-03" db="EMBL/GenBank/DDBJ databases">
        <title>Aureococcus anophagefferens CCMP1851 and Kratosvirus quantuckense: Draft genome of a second virus-susceptible host strain in the model system.</title>
        <authorList>
            <person name="Chase E."/>
            <person name="Truchon A.R."/>
            <person name="Schepens W."/>
            <person name="Wilhelm S.W."/>
        </authorList>
    </citation>
    <scope>NUCLEOTIDE SEQUENCE [LARGE SCALE GENOMIC DNA]</scope>
    <source>
        <strain evidence="6 7">CCMP1851</strain>
    </source>
</reference>
<feature type="domain" description="UBR-type" evidence="5">
    <location>
        <begin position="727"/>
        <end position="803"/>
    </location>
</feature>
<evidence type="ECO:0000256" key="1">
    <source>
        <dbReference type="ARBA" id="ARBA00022723"/>
    </source>
</evidence>
<protein>
    <submittedName>
        <fullName evidence="6">Histone-lysine N-methyltransferase</fullName>
    </submittedName>
</protein>
<feature type="compositionally biased region" description="Basic and acidic residues" evidence="4">
    <location>
        <begin position="1449"/>
        <end position="1458"/>
    </location>
</feature>
<feature type="compositionally biased region" description="Acidic residues" evidence="4">
    <location>
        <begin position="275"/>
        <end position="295"/>
    </location>
</feature>
<sequence>MSDGDDFGGGRGSPRSRGTPVANRSSGRLPPKRKAGAGGDDGDARSRRRRGRDAPAGRHRDGGEALAARRFLDATEAQARWAATTALRTSSSSPWPSSATPSPTAPRELACAAALELALLHVEADARDPAAPGAVAALARSARSAARAPVSGAGARPPRAARGSLAAPAAEPRGRDDDVAPFEDILLSRVEGPRRLLAAAAEGLRAAGGRAIDEDGAATATGPARAVLCAAPSKRKRRGDEPEANDDGPSAAFRDALGGDHAVALLSRAPVSSGDGDDDDLDVDDGGDDENDDGAGGDHGVLADELLAALGAAAGPPATASSTASGGAGPPTTTAATRRSGAAGGPGPAPGRRGPRTTAPRPTRSSGGCCCALAGPGPGARARRARRRRRAAGSRVAALAAAVLGDGGDEATGGDDARDCAARLGARLRRRGLGTVGASEHKANLALFFDGDAAGGDALGDAPGGDVEALVSWALDDDAGAAAEKAPKRKKAPPQLDALASEPGGDRPQSRVAVDAARRGARTGRRRARAGPEPRARCAAARAREGAEAVARQAPRRPDSKLDTEPLCEVLACAVADDGAAARAADFVAGNGPWDDRPAAKSSRHRRAPRGAKVYAALAAHPPAWLGRRSRHSRPLEQLLVLAAALSNGLPGLVDALAKAASSEVQKRAPAARRRWRRARTLELAAALVAGLCGAADALEPPRAVLPEPPPPVKAVEAPEPDAAVHATRRRAATVDQHWYNCATCGLVGDKGCCSACARKCHAGHELSYSRKSSFFCDCGARGDGGDDAPRAWRTRWAAGATHPRGIGAGALASDSAASSRAWVPRSSSCLVVATTLGVHVYDLAVDASTPTHAYVLAYDQHHVRDAVVTPPRHARAALRALVVLDTGRVFAADLEIAPGDDGDDEALLGASSFASAARAGGARRRAALRGGGGAIERPREVYLDLHDALPLPSRLFGGAGAAHALLYSVQAHAALVLSRDGAPAVCRCLVAAARAAAIAAAAVAGDVDAADVFPRDGRDPFGGVVSLATKASKPNPLCRAALRLVEKTCLGESQRALAFAAATLVRVGCDFDGDAAALAVDGARLDRLDGALFAGDEPRRPPLGVARLALTLAERRPAAFEARFGGREGFGFARALDAFAATKSQSSPAAKRDTAGVLVRLACGELFCRCRAAPDDDAPDVARAGWLALLPLLEDGDAADAACERLAACFGDAMADDPAGAARASTDGVDPTAPSPRKVVPMDESKDEDEDLCESKEAPAEDAGPDRVPVSRMTKGGFLVAAVLPLLLDRLRKHVVVACLDGGGAVRTPGDLGCAIARYLATVLDVVARAWATGDAALARVLGARAAAFFAGELRYAACHDAVNKKRRRHARDLRRGDGVEWDGDADGSWFAPGEADDGSPDTLRGDVVVLLLRSLERLCAGAPPAKGERRGRSESQGSDGGSQALSQDERPPKDETTSPAKPPPVDATALRCAADAGRRRRARRARRGRCPRTRAPRPRARARGPRARRRRARSTRPATSA</sequence>
<feature type="region of interest" description="Disordered" evidence="4">
    <location>
        <begin position="145"/>
        <end position="177"/>
    </location>
</feature>
<keyword evidence="7" id="KW-1185">Reference proteome</keyword>
<feature type="compositionally biased region" description="Low complexity" evidence="4">
    <location>
        <begin position="350"/>
        <end position="367"/>
    </location>
</feature>
<evidence type="ECO:0000313" key="7">
    <source>
        <dbReference type="Proteomes" id="UP001363151"/>
    </source>
</evidence>
<keyword evidence="2" id="KW-0863">Zinc-finger</keyword>
<feature type="region of interest" description="Disordered" evidence="4">
    <location>
        <begin position="1424"/>
        <end position="1523"/>
    </location>
</feature>
<feature type="region of interest" description="Disordered" evidence="4">
    <location>
        <begin position="1"/>
        <end position="65"/>
    </location>
</feature>
<evidence type="ECO:0000259" key="5">
    <source>
        <dbReference type="SMART" id="SM00396"/>
    </source>
</evidence>
<feature type="compositionally biased region" description="Basic residues" evidence="4">
    <location>
        <begin position="519"/>
        <end position="529"/>
    </location>
</feature>
<feature type="region of interest" description="Disordered" evidence="4">
    <location>
        <begin position="313"/>
        <end position="391"/>
    </location>
</feature>
<gene>
    <name evidence="6" type="primary">DOT1</name>
    <name evidence="6" type="ORF">SO694_00191033</name>
</gene>
<feature type="region of interest" description="Disordered" evidence="4">
    <location>
        <begin position="230"/>
        <end position="255"/>
    </location>
</feature>
<dbReference type="InterPro" id="IPR003126">
    <property type="entry name" value="Znf_UBR"/>
</dbReference>
<feature type="region of interest" description="Disordered" evidence="4">
    <location>
        <begin position="268"/>
        <end position="300"/>
    </location>
</feature>
<feature type="compositionally biased region" description="Basic residues" evidence="4">
    <location>
        <begin position="381"/>
        <end position="391"/>
    </location>
</feature>